<sequence>MSPQSKEVFMQTLSVTLSAALKERLEALAVETGKTVDECLTLAVAEFVDNWEIHMSDLHQIDDNEARTVLNAGEE</sequence>
<keyword evidence="1" id="KW-0238">DNA-binding</keyword>
<accession>A4TUI5</accession>
<gene>
    <name evidence="1" type="ORF">MGR_0218</name>
</gene>
<dbReference type="GO" id="GO:0006355">
    <property type="term" value="P:regulation of DNA-templated transcription"/>
    <property type="evidence" value="ECO:0007669"/>
    <property type="project" value="InterPro"/>
</dbReference>
<dbReference type="EMBL" id="CU459003">
    <property type="protein sequence ID" value="CAM74292.1"/>
    <property type="molecule type" value="Genomic_DNA"/>
</dbReference>
<reference evidence="1" key="1">
    <citation type="journal article" date="2007" name="J. Bacteriol.">
        <title>Comparative genome analysis of four magnetotactic bacteria reveals a complex set of group-specific genes implicated in magnetosome biomineralization and function.</title>
        <authorList>
            <person name="Richter M."/>
            <person name="Kube M."/>
            <person name="Bazylinski D.A."/>
            <person name="Lombardot T."/>
            <person name="Gloeckner F.O."/>
            <person name="Reinhardt R."/>
            <person name="Schueler D."/>
        </authorList>
    </citation>
    <scope>NUCLEOTIDE SEQUENCE</scope>
    <source>
        <strain evidence="1">MSR-1</strain>
    </source>
</reference>
<dbReference type="AlphaFoldDB" id="A4TUI5"/>
<dbReference type="GO" id="GO:0003677">
    <property type="term" value="F:DNA binding"/>
    <property type="evidence" value="ECO:0007669"/>
    <property type="project" value="UniProtKB-KW"/>
</dbReference>
<evidence type="ECO:0000313" key="1">
    <source>
        <dbReference type="EMBL" id="CAM74292.1"/>
    </source>
</evidence>
<proteinExistence type="predicted"/>
<name>A4TUI5_9PROT</name>
<dbReference type="SUPFAM" id="SSF47598">
    <property type="entry name" value="Ribbon-helix-helix"/>
    <property type="match status" value="1"/>
</dbReference>
<organism evidence="1">
    <name type="scientific">Magnetospirillum gryphiswaldense</name>
    <dbReference type="NCBI Taxonomy" id="55518"/>
    <lineage>
        <taxon>Bacteria</taxon>
        <taxon>Pseudomonadati</taxon>
        <taxon>Pseudomonadota</taxon>
        <taxon>Alphaproteobacteria</taxon>
        <taxon>Rhodospirillales</taxon>
        <taxon>Rhodospirillaceae</taxon>
        <taxon>Magnetospirillum</taxon>
    </lineage>
</organism>
<dbReference type="InterPro" id="IPR010985">
    <property type="entry name" value="Ribbon_hlx_hlx"/>
</dbReference>
<protein>
    <submittedName>
        <fullName evidence="1">DNA-binding protein with an HTH domain</fullName>
    </submittedName>
</protein>